<evidence type="ECO:0000313" key="8">
    <source>
        <dbReference type="Proteomes" id="UP001152607"/>
    </source>
</evidence>
<dbReference type="GO" id="GO:0020037">
    <property type="term" value="F:heme binding"/>
    <property type="evidence" value="ECO:0007669"/>
    <property type="project" value="InterPro"/>
</dbReference>
<protein>
    <recommendedName>
        <fullName evidence="9">Cytochrome P450 monooxygenase</fullName>
    </recommendedName>
</protein>
<comment type="cofactor">
    <cofactor evidence="1 6">
        <name>heme</name>
        <dbReference type="ChEBI" id="CHEBI:30413"/>
    </cofactor>
</comment>
<organism evidence="7 8">
    <name type="scientific">Periconia digitata</name>
    <dbReference type="NCBI Taxonomy" id="1303443"/>
    <lineage>
        <taxon>Eukaryota</taxon>
        <taxon>Fungi</taxon>
        <taxon>Dikarya</taxon>
        <taxon>Ascomycota</taxon>
        <taxon>Pezizomycotina</taxon>
        <taxon>Dothideomycetes</taxon>
        <taxon>Pleosporomycetidae</taxon>
        <taxon>Pleosporales</taxon>
        <taxon>Massarineae</taxon>
        <taxon>Periconiaceae</taxon>
        <taxon>Periconia</taxon>
    </lineage>
</organism>
<feature type="binding site" description="axial binding residue" evidence="6">
    <location>
        <position position="452"/>
    </location>
    <ligand>
        <name>heme</name>
        <dbReference type="ChEBI" id="CHEBI:30413"/>
    </ligand>
    <ligandPart>
        <name>Fe</name>
        <dbReference type="ChEBI" id="CHEBI:18248"/>
    </ligandPart>
</feature>
<evidence type="ECO:0000313" key="7">
    <source>
        <dbReference type="EMBL" id="CAI6234808.1"/>
    </source>
</evidence>
<dbReference type="PRINTS" id="PR00385">
    <property type="entry name" value="P450"/>
</dbReference>
<dbReference type="PANTHER" id="PTHR24305">
    <property type="entry name" value="CYTOCHROME P450"/>
    <property type="match status" value="1"/>
</dbReference>
<evidence type="ECO:0000256" key="2">
    <source>
        <dbReference type="ARBA" id="ARBA00010617"/>
    </source>
</evidence>
<evidence type="ECO:0000256" key="5">
    <source>
        <dbReference type="ARBA" id="ARBA00023004"/>
    </source>
</evidence>
<proteinExistence type="inferred from homology"/>
<dbReference type="SUPFAM" id="SSF48264">
    <property type="entry name" value="Cytochrome P450"/>
    <property type="match status" value="1"/>
</dbReference>
<dbReference type="CDD" id="cd11058">
    <property type="entry name" value="CYP60B-like"/>
    <property type="match status" value="1"/>
</dbReference>
<dbReference type="InterPro" id="IPR002401">
    <property type="entry name" value="Cyt_P450_E_grp-I"/>
</dbReference>
<evidence type="ECO:0008006" key="9">
    <source>
        <dbReference type="Google" id="ProtNLM"/>
    </source>
</evidence>
<dbReference type="GO" id="GO:0016705">
    <property type="term" value="F:oxidoreductase activity, acting on paired donors, with incorporation or reduction of molecular oxygen"/>
    <property type="evidence" value="ECO:0007669"/>
    <property type="project" value="InterPro"/>
</dbReference>
<dbReference type="Proteomes" id="UP001152607">
    <property type="component" value="Unassembled WGS sequence"/>
</dbReference>
<evidence type="ECO:0000256" key="3">
    <source>
        <dbReference type="ARBA" id="ARBA00022617"/>
    </source>
</evidence>
<dbReference type="AlphaFoldDB" id="A0A9W4U0U1"/>
<reference evidence="7" key="1">
    <citation type="submission" date="2023-01" db="EMBL/GenBank/DDBJ databases">
        <authorList>
            <person name="Van Ghelder C."/>
            <person name="Rancurel C."/>
        </authorList>
    </citation>
    <scope>NUCLEOTIDE SEQUENCE</scope>
    <source>
        <strain evidence="7">CNCM I-4278</strain>
    </source>
</reference>
<comment type="similarity">
    <text evidence="2">Belongs to the cytochrome P450 family.</text>
</comment>
<keyword evidence="4 6" id="KW-0479">Metal-binding</keyword>
<dbReference type="PRINTS" id="PR00463">
    <property type="entry name" value="EP450I"/>
</dbReference>
<sequence length="509" mass="57123">MSTGTENTLEQLTSTSFARLAITLTVLVATTYYGRVLYDAFLGPLSKFPGPKLRALSKVPGLYTTIIGRDAYVRSSLHEKYGPIVRVNPTELSFNGGAEAWEAIYSFKKPKPVRDPQFYAVGVNGCPDVVTADEANHSRQRKILSTGFSDQAMKGYEPLLKSWAEKMVTEMAKLASKGGEVDMLKYLNCTTFDIMGDLAFGEGLGMLEDGELSPWVQTIFGAFKAGTFWRCVMQYSALTSWLVGQLLFNSKQVRVKQWENFEYCQSRMDKRLASEPAHSDLWSRILAKSDGAEKLSRDEFHSNAVTFMVAGTETTATALSGLIYLLHQDENRHALEKLKDEVRGRFSSVGDITLESLARLEYMHAIIQEGLRVYPPAPSQLPRRTPSAGMVVNGKFIPGDITIDVHPLATFKSSTHFKNPQQFRPERWLGNPEYKDDHLDAVEPFSYGPQNCLGKSLAWHEMRLLLAALILNFDVELAAESRNWIDQRIYVLWEKKPLMCALKQVSKSS</sequence>
<keyword evidence="3 6" id="KW-0349">Heme</keyword>
<dbReference type="GO" id="GO:0005506">
    <property type="term" value="F:iron ion binding"/>
    <property type="evidence" value="ECO:0007669"/>
    <property type="project" value="InterPro"/>
</dbReference>
<dbReference type="InterPro" id="IPR001128">
    <property type="entry name" value="Cyt_P450"/>
</dbReference>
<dbReference type="PANTHER" id="PTHR24305:SF210">
    <property type="entry name" value="CYTOCHROME P450 MONOOXYGENASE ASQL-RELATED"/>
    <property type="match status" value="1"/>
</dbReference>
<dbReference type="OrthoDB" id="1470350at2759"/>
<evidence type="ECO:0000256" key="1">
    <source>
        <dbReference type="ARBA" id="ARBA00001971"/>
    </source>
</evidence>
<dbReference type="EMBL" id="CAOQHR010000001">
    <property type="protein sequence ID" value="CAI6234808.1"/>
    <property type="molecule type" value="Genomic_DNA"/>
</dbReference>
<comment type="caution">
    <text evidence="7">The sequence shown here is derived from an EMBL/GenBank/DDBJ whole genome shotgun (WGS) entry which is preliminary data.</text>
</comment>
<gene>
    <name evidence="7" type="ORF">PDIGIT_LOCUS358</name>
</gene>
<accession>A0A9W4U0U1</accession>
<dbReference type="Pfam" id="PF00067">
    <property type="entry name" value="p450"/>
    <property type="match status" value="1"/>
</dbReference>
<evidence type="ECO:0000256" key="4">
    <source>
        <dbReference type="ARBA" id="ARBA00022723"/>
    </source>
</evidence>
<dbReference type="InterPro" id="IPR050121">
    <property type="entry name" value="Cytochrome_P450_monoxygenase"/>
</dbReference>
<keyword evidence="5 6" id="KW-0408">Iron</keyword>
<keyword evidence="8" id="KW-1185">Reference proteome</keyword>
<dbReference type="InterPro" id="IPR036396">
    <property type="entry name" value="Cyt_P450_sf"/>
</dbReference>
<name>A0A9W4U0U1_9PLEO</name>
<dbReference type="GO" id="GO:0004497">
    <property type="term" value="F:monooxygenase activity"/>
    <property type="evidence" value="ECO:0007669"/>
    <property type="project" value="InterPro"/>
</dbReference>
<dbReference type="Gene3D" id="1.10.630.10">
    <property type="entry name" value="Cytochrome P450"/>
    <property type="match status" value="1"/>
</dbReference>
<evidence type="ECO:0000256" key="6">
    <source>
        <dbReference type="PIRSR" id="PIRSR602401-1"/>
    </source>
</evidence>